<dbReference type="EMBL" id="MU853337">
    <property type="protein sequence ID" value="KAK4114422.1"/>
    <property type="molecule type" value="Genomic_DNA"/>
</dbReference>
<evidence type="ECO:0000256" key="1">
    <source>
        <dbReference type="SAM" id="MobiDB-lite"/>
    </source>
</evidence>
<reference evidence="3" key="2">
    <citation type="submission" date="2023-05" db="EMBL/GenBank/DDBJ databases">
        <authorList>
            <consortium name="Lawrence Berkeley National Laboratory"/>
            <person name="Steindorff A."/>
            <person name="Hensen N."/>
            <person name="Bonometti L."/>
            <person name="Westerberg I."/>
            <person name="Brannstrom I.O."/>
            <person name="Guillou S."/>
            <person name="Cros-Aarteil S."/>
            <person name="Calhoun S."/>
            <person name="Haridas S."/>
            <person name="Kuo A."/>
            <person name="Mondo S."/>
            <person name="Pangilinan J."/>
            <person name="Riley R."/>
            <person name="Labutti K."/>
            <person name="Andreopoulos B."/>
            <person name="Lipzen A."/>
            <person name="Chen C."/>
            <person name="Yanf M."/>
            <person name="Daum C."/>
            <person name="Ng V."/>
            <person name="Clum A."/>
            <person name="Ohm R."/>
            <person name="Martin F."/>
            <person name="Silar P."/>
            <person name="Natvig D."/>
            <person name="Lalanne C."/>
            <person name="Gautier V."/>
            <person name="Ament-Velasquez S.L."/>
            <person name="Kruys A."/>
            <person name="Hutchinson M.I."/>
            <person name="Powell A.J."/>
            <person name="Barry K."/>
            <person name="Miller A.N."/>
            <person name="Grigoriev I.V."/>
            <person name="Debuchy R."/>
            <person name="Gladieux P."/>
            <person name="Thoren M.H."/>
            <person name="Johannesson H."/>
        </authorList>
    </citation>
    <scope>NUCLEOTIDE SEQUENCE</scope>
    <source>
        <strain evidence="3">CBS 508.74</strain>
    </source>
</reference>
<comment type="caution">
    <text evidence="3">The sequence shown here is derived from an EMBL/GenBank/DDBJ whole genome shotgun (WGS) entry which is preliminary data.</text>
</comment>
<proteinExistence type="predicted"/>
<keyword evidence="2" id="KW-0472">Membrane</keyword>
<feature type="compositionally biased region" description="Low complexity" evidence="1">
    <location>
        <begin position="47"/>
        <end position="59"/>
    </location>
</feature>
<evidence type="ECO:0000256" key="2">
    <source>
        <dbReference type="SAM" id="Phobius"/>
    </source>
</evidence>
<dbReference type="AlphaFoldDB" id="A0AAN6TH88"/>
<keyword evidence="4" id="KW-1185">Reference proteome</keyword>
<evidence type="ECO:0000313" key="4">
    <source>
        <dbReference type="Proteomes" id="UP001302812"/>
    </source>
</evidence>
<reference evidence="3" key="1">
    <citation type="journal article" date="2023" name="Mol. Phylogenet. Evol.">
        <title>Genome-scale phylogeny and comparative genomics of the fungal order Sordariales.</title>
        <authorList>
            <person name="Hensen N."/>
            <person name="Bonometti L."/>
            <person name="Westerberg I."/>
            <person name="Brannstrom I.O."/>
            <person name="Guillou S."/>
            <person name="Cros-Aarteil S."/>
            <person name="Calhoun S."/>
            <person name="Haridas S."/>
            <person name="Kuo A."/>
            <person name="Mondo S."/>
            <person name="Pangilinan J."/>
            <person name="Riley R."/>
            <person name="LaButti K."/>
            <person name="Andreopoulos B."/>
            <person name="Lipzen A."/>
            <person name="Chen C."/>
            <person name="Yan M."/>
            <person name="Daum C."/>
            <person name="Ng V."/>
            <person name="Clum A."/>
            <person name="Steindorff A."/>
            <person name="Ohm R.A."/>
            <person name="Martin F."/>
            <person name="Silar P."/>
            <person name="Natvig D.O."/>
            <person name="Lalanne C."/>
            <person name="Gautier V."/>
            <person name="Ament-Velasquez S.L."/>
            <person name="Kruys A."/>
            <person name="Hutchinson M.I."/>
            <person name="Powell A.J."/>
            <person name="Barry K."/>
            <person name="Miller A.N."/>
            <person name="Grigoriev I.V."/>
            <person name="Debuchy R."/>
            <person name="Gladieux P."/>
            <person name="Hiltunen Thoren M."/>
            <person name="Johannesson H."/>
        </authorList>
    </citation>
    <scope>NUCLEOTIDE SEQUENCE</scope>
    <source>
        <strain evidence="3">CBS 508.74</strain>
    </source>
</reference>
<protein>
    <recommendedName>
        <fullName evidence="5">Transmembrane protein</fullName>
    </recommendedName>
</protein>
<organism evidence="3 4">
    <name type="scientific">Canariomyces notabilis</name>
    <dbReference type="NCBI Taxonomy" id="2074819"/>
    <lineage>
        <taxon>Eukaryota</taxon>
        <taxon>Fungi</taxon>
        <taxon>Dikarya</taxon>
        <taxon>Ascomycota</taxon>
        <taxon>Pezizomycotina</taxon>
        <taxon>Sordariomycetes</taxon>
        <taxon>Sordariomycetidae</taxon>
        <taxon>Sordariales</taxon>
        <taxon>Chaetomiaceae</taxon>
        <taxon>Canariomyces</taxon>
    </lineage>
</organism>
<name>A0AAN6TH88_9PEZI</name>
<dbReference type="Proteomes" id="UP001302812">
    <property type="component" value="Unassembled WGS sequence"/>
</dbReference>
<accession>A0AAN6TH88</accession>
<keyword evidence="2" id="KW-0812">Transmembrane</keyword>
<keyword evidence="2" id="KW-1133">Transmembrane helix</keyword>
<dbReference type="RefSeq" id="XP_064671992.1">
    <property type="nucleotide sequence ID" value="XM_064810209.1"/>
</dbReference>
<gene>
    <name evidence="3" type="ORF">N656DRAFT_591114</name>
</gene>
<sequence>MAILNTTSALELRQGRVVTQTITRPFTTLIAIVTLGDGPTSPPPAPGSSMPTTTTTAVPTAPPGPASGGSAPSSSITQQQLVGIILGTLLGVLFLVLTIWCTLSWARRRSQEVEYMLEEDEYMMREGEVMAEMEDMRRTQAWNRARAAAATPSTSTWTAVPPPVAFPPTPRHTPYRQTRHPQFRGTWRYP</sequence>
<evidence type="ECO:0000313" key="3">
    <source>
        <dbReference type="EMBL" id="KAK4114422.1"/>
    </source>
</evidence>
<evidence type="ECO:0008006" key="5">
    <source>
        <dbReference type="Google" id="ProtNLM"/>
    </source>
</evidence>
<dbReference type="GeneID" id="89934334"/>
<feature type="region of interest" description="Disordered" evidence="1">
    <location>
        <begin position="35"/>
        <end position="74"/>
    </location>
</feature>
<feature type="transmembrane region" description="Helical" evidence="2">
    <location>
        <begin position="81"/>
        <end position="106"/>
    </location>
</feature>